<keyword evidence="8" id="KW-0812">Transmembrane</keyword>
<dbReference type="GO" id="GO:0009847">
    <property type="term" value="P:spore germination"/>
    <property type="evidence" value="ECO:0007669"/>
    <property type="project" value="InterPro"/>
</dbReference>
<keyword evidence="3" id="KW-0309">Germination</keyword>
<dbReference type="Pfam" id="PF25198">
    <property type="entry name" value="Spore_GerAC_N"/>
    <property type="match status" value="1"/>
</dbReference>
<comment type="caution">
    <text evidence="11">The sequence shown here is derived from an EMBL/GenBank/DDBJ whole genome shotgun (WGS) entry which is preliminary data.</text>
</comment>
<reference evidence="11" key="2">
    <citation type="submission" date="2021-04" db="EMBL/GenBank/DDBJ databases">
        <authorList>
            <person name="Dong X."/>
        </authorList>
    </citation>
    <scope>NUCLEOTIDE SEQUENCE</scope>
    <source>
        <strain evidence="11">ZWT</strain>
    </source>
</reference>
<keyword evidence="4" id="KW-0732">Signal</keyword>
<dbReference type="AlphaFoldDB" id="A0A9J6P093"/>
<reference evidence="11" key="1">
    <citation type="journal article" date="2021" name="mSystems">
        <title>Bacteria and Archaea Synergistically Convert Glycine Betaine to Biogenic Methane in the Formosa Cold Seep of the South China Sea.</title>
        <authorList>
            <person name="Li L."/>
            <person name="Zhang W."/>
            <person name="Zhang S."/>
            <person name="Song L."/>
            <person name="Sun Q."/>
            <person name="Zhang H."/>
            <person name="Xiang H."/>
            <person name="Dong X."/>
        </authorList>
    </citation>
    <scope>NUCLEOTIDE SEQUENCE</scope>
    <source>
        <strain evidence="11">ZWT</strain>
    </source>
</reference>
<feature type="domain" description="Spore germination GerAC-like C-terminal" evidence="9">
    <location>
        <begin position="219"/>
        <end position="380"/>
    </location>
</feature>
<evidence type="ECO:0000256" key="6">
    <source>
        <dbReference type="ARBA" id="ARBA00023139"/>
    </source>
</evidence>
<organism evidence="11 12">
    <name type="scientific">Oceanirhabdus seepicola</name>
    <dbReference type="NCBI Taxonomy" id="2828781"/>
    <lineage>
        <taxon>Bacteria</taxon>
        <taxon>Bacillati</taxon>
        <taxon>Bacillota</taxon>
        <taxon>Clostridia</taxon>
        <taxon>Eubacteriales</taxon>
        <taxon>Clostridiaceae</taxon>
        <taxon>Oceanirhabdus</taxon>
    </lineage>
</organism>
<dbReference type="PANTHER" id="PTHR35789:SF1">
    <property type="entry name" value="SPORE GERMINATION PROTEIN B3"/>
    <property type="match status" value="1"/>
</dbReference>
<accession>A0A9J6P093</accession>
<dbReference type="Pfam" id="PF05504">
    <property type="entry name" value="Spore_GerAC"/>
    <property type="match status" value="1"/>
</dbReference>
<dbReference type="EMBL" id="JAGSOJ010000002">
    <property type="protein sequence ID" value="MCM1989955.1"/>
    <property type="molecule type" value="Genomic_DNA"/>
</dbReference>
<evidence type="ECO:0000256" key="1">
    <source>
        <dbReference type="ARBA" id="ARBA00004635"/>
    </source>
</evidence>
<sequence>MNNKKFSKNMVNNFLNQKKYIFIIIFSILIYVYIRDGIVNVPVEDLDIPAGIGIHVIPKGKNSVEYQIPISFYNYGEDMKISTLTHTGTAGTIAETRERRQVFSNKKLILGIERIIILSEEFSEFGIDHIIHTMFRNPLINDTGLVAVCKGDPKEILSFQVPDYPSSSDYITAMLESSTKFNFFSDNYKFMDLYVRVDSEGRSLVLPYVELKGEQLQITGLALFKKDKMVNKIDLAESKTLNMLRENKVKGVLKLQENSKEYLTYYATTKRKVRCEKKGDKYTFFIDLSLNGDIAENHLYHDIRENDKTMKKFESEMNEYVQRISNNFIEKMQNDYKVDCLELGRVAAAKYGRHKEIDWDEIVSNADIEVKVNVSVDKMGRGDY</sequence>
<dbReference type="PANTHER" id="PTHR35789">
    <property type="entry name" value="SPORE GERMINATION PROTEIN B3"/>
    <property type="match status" value="1"/>
</dbReference>
<evidence type="ECO:0000256" key="7">
    <source>
        <dbReference type="ARBA" id="ARBA00023288"/>
    </source>
</evidence>
<dbReference type="RefSeq" id="WP_250859003.1">
    <property type="nucleotide sequence ID" value="NZ_JAGSOJ010000002.1"/>
</dbReference>
<name>A0A9J6P093_9CLOT</name>
<comment type="subcellular location">
    <subcellularLocation>
        <location evidence="1">Membrane</location>
        <topology evidence="1">Lipid-anchor</topology>
    </subcellularLocation>
</comment>
<evidence type="ECO:0000256" key="4">
    <source>
        <dbReference type="ARBA" id="ARBA00022729"/>
    </source>
</evidence>
<keyword evidence="6" id="KW-0564">Palmitate</keyword>
<feature type="domain" description="Spore germination protein N-terminal" evidence="10">
    <location>
        <begin position="42"/>
        <end position="211"/>
    </location>
</feature>
<keyword evidence="12" id="KW-1185">Reference proteome</keyword>
<comment type="similarity">
    <text evidence="2">Belongs to the GerABKC lipoprotein family.</text>
</comment>
<keyword evidence="5 8" id="KW-0472">Membrane</keyword>
<keyword evidence="8" id="KW-1133">Transmembrane helix</keyword>
<evidence type="ECO:0000256" key="3">
    <source>
        <dbReference type="ARBA" id="ARBA00022544"/>
    </source>
</evidence>
<dbReference type="NCBIfam" id="TIGR02887">
    <property type="entry name" value="spore_ger_x_C"/>
    <property type="match status" value="1"/>
</dbReference>
<dbReference type="Gene3D" id="3.30.300.210">
    <property type="entry name" value="Nutrient germinant receptor protein C, domain 3"/>
    <property type="match status" value="1"/>
</dbReference>
<feature type="transmembrane region" description="Helical" evidence="8">
    <location>
        <begin position="20"/>
        <end position="38"/>
    </location>
</feature>
<dbReference type="InterPro" id="IPR008844">
    <property type="entry name" value="Spore_GerAC-like"/>
</dbReference>
<gene>
    <name evidence="11" type="ORF">KDK92_09395</name>
</gene>
<dbReference type="InterPro" id="IPR057336">
    <property type="entry name" value="GerAC_N"/>
</dbReference>
<evidence type="ECO:0000256" key="8">
    <source>
        <dbReference type="SAM" id="Phobius"/>
    </source>
</evidence>
<evidence type="ECO:0000259" key="10">
    <source>
        <dbReference type="Pfam" id="PF25198"/>
    </source>
</evidence>
<dbReference type="Proteomes" id="UP001056429">
    <property type="component" value="Unassembled WGS sequence"/>
</dbReference>
<proteinExistence type="inferred from homology"/>
<evidence type="ECO:0000259" key="9">
    <source>
        <dbReference type="Pfam" id="PF05504"/>
    </source>
</evidence>
<evidence type="ECO:0000313" key="11">
    <source>
        <dbReference type="EMBL" id="MCM1989955.1"/>
    </source>
</evidence>
<evidence type="ECO:0000256" key="5">
    <source>
        <dbReference type="ARBA" id="ARBA00023136"/>
    </source>
</evidence>
<dbReference type="InterPro" id="IPR038501">
    <property type="entry name" value="Spore_GerAC_C_sf"/>
</dbReference>
<dbReference type="InterPro" id="IPR046953">
    <property type="entry name" value="Spore_GerAC-like_C"/>
</dbReference>
<dbReference type="GO" id="GO:0016020">
    <property type="term" value="C:membrane"/>
    <property type="evidence" value="ECO:0007669"/>
    <property type="project" value="UniProtKB-SubCell"/>
</dbReference>
<evidence type="ECO:0000256" key="2">
    <source>
        <dbReference type="ARBA" id="ARBA00007886"/>
    </source>
</evidence>
<evidence type="ECO:0000313" key="12">
    <source>
        <dbReference type="Proteomes" id="UP001056429"/>
    </source>
</evidence>
<keyword evidence="7" id="KW-0449">Lipoprotein</keyword>
<protein>
    <submittedName>
        <fullName evidence="11">Ger(X)C family spore germination protein</fullName>
    </submittedName>
</protein>